<evidence type="ECO:0000256" key="4">
    <source>
        <dbReference type="ARBA" id="ARBA00022989"/>
    </source>
</evidence>
<keyword evidence="5" id="KW-0443">Lipid metabolism</keyword>
<keyword evidence="2 7" id="KW-0812">Transmembrane</keyword>
<dbReference type="PANTHER" id="PTHR21212:SF5">
    <property type="entry name" value="SEIPIN-1"/>
    <property type="match status" value="1"/>
</dbReference>
<dbReference type="InParanoid" id="A0A6I9T2K7"/>
<dbReference type="CDD" id="cd23995">
    <property type="entry name" value="Seipin_BSCL2_like"/>
    <property type="match status" value="1"/>
</dbReference>
<evidence type="ECO:0000256" key="7">
    <source>
        <dbReference type="SAM" id="Phobius"/>
    </source>
</evidence>
<dbReference type="Gramene" id="SIN_1001878.t">
    <property type="protein sequence ID" value="SIN_1001878.t"/>
    <property type="gene ID" value="SIN_1001878"/>
</dbReference>
<dbReference type="InterPro" id="IPR009617">
    <property type="entry name" value="Seipin"/>
</dbReference>
<dbReference type="GO" id="GO:0080155">
    <property type="term" value="P:regulation of double fertilization forming a zygote and endosperm"/>
    <property type="evidence" value="ECO:0007669"/>
    <property type="project" value="EnsemblPlants"/>
</dbReference>
<dbReference type="GeneID" id="105161246"/>
<dbReference type="FunCoup" id="A0A6I9T2K7">
    <property type="interactions" value="396"/>
</dbReference>
<dbReference type="AlphaFoldDB" id="A0A6I9T2K7"/>
<keyword evidence="4 7" id="KW-1133">Transmembrane helix</keyword>
<evidence type="ECO:0000313" key="8">
    <source>
        <dbReference type="Proteomes" id="UP000504604"/>
    </source>
</evidence>
<keyword evidence="6 7" id="KW-0472">Membrane</keyword>
<organism evidence="8 9">
    <name type="scientific">Sesamum indicum</name>
    <name type="common">Oriental sesame</name>
    <name type="synonym">Sesamum orientale</name>
    <dbReference type="NCBI Taxonomy" id="4182"/>
    <lineage>
        <taxon>Eukaryota</taxon>
        <taxon>Viridiplantae</taxon>
        <taxon>Streptophyta</taxon>
        <taxon>Embryophyta</taxon>
        <taxon>Tracheophyta</taxon>
        <taxon>Spermatophyta</taxon>
        <taxon>Magnoliopsida</taxon>
        <taxon>eudicotyledons</taxon>
        <taxon>Gunneridae</taxon>
        <taxon>Pentapetalae</taxon>
        <taxon>asterids</taxon>
        <taxon>lamiids</taxon>
        <taxon>Lamiales</taxon>
        <taxon>Pedaliaceae</taxon>
        <taxon>Sesamum</taxon>
    </lineage>
</organism>
<dbReference type="PANTHER" id="PTHR21212">
    <property type="entry name" value="BERNARDINELLI-SEIP CONGENITAL LIPODYSTROPHY 2 HOMOLOG BSCL2 PROTEIN"/>
    <property type="match status" value="1"/>
</dbReference>
<evidence type="ECO:0000256" key="6">
    <source>
        <dbReference type="ARBA" id="ARBA00023136"/>
    </source>
</evidence>
<name>A0A6I9T2K7_SESIN</name>
<accession>A0A6I9T2K7</accession>
<evidence type="ECO:0000313" key="9">
    <source>
        <dbReference type="RefSeq" id="XP_011077173.1"/>
    </source>
</evidence>
<feature type="transmembrane region" description="Helical" evidence="7">
    <location>
        <begin position="295"/>
        <end position="317"/>
    </location>
</feature>
<evidence type="ECO:0000256" key="3">
    <source>
        <dbReference type="ARBA" id="ARBA00022824"/>
    </source>
</evidence>
<dbReference type="Proteomes" id="UP000504604">
    <property type="component" value="Linkage group LG4"/>
</dbReference>
<comment type="subcellular location">
    <subcellularLocation>
        <location evidence="1">Endoplasmic reticulum membrane</location>
        <topology evidence="1">Multi-pass membrane protein</topology>
    </subcellularLocation>
</comment>
<dbReference type="GO" id="GO:0009846">
    <property type="term" value="P:pollen germination"/>
    <property type="evidence" value="ECO:0007669"/>
    <property type="project" value="EnsemblPlants"/>
</dbReference>
<dbReference type="GO" id="GO:0140042">
    <property type="term" value="P:lipid droplet formation"/>
    <property type="evidence" value="ECO:0007669"/>
    <property type="project" value="EnsemblPlants"/>
</dbReference>
<keyword evidence="3" id="KW-0256">Endoplasmic reticulum</keyword>
<sequence>MDSEEVDQTYKLPTFLTPFLFCTKLLSLQAEIISTCIVSLASPFFSIISLVSDLFRRPQETKEYFQAAAPLPSTVEAGGGGGSSSSLLLGRIAMGLLAAAYVCMVLIIVMVVAAVLGVGLVRMWVEEPVYVRESLQFDYTDAHPTAVFSFGGQKGGGAVPVGQTLYVSLLLLMPDSDYNRDVGIFQLTAELISGGGELVAKSSHPCMLQFRSWPIRLTRTFLMGVPLILGISTETQTITFPILKHKEVSYPRTELVRVTLIPRAGTSSLPQFYDAELLVKSRLPWMKELVYRWKWTFYVWTTIYIFIILVMVLVFFLKPIIFPVMAAPAVKVEQDSAVELAPQEPSVRAREEREVLESLRRWQRSRNKRKAALLQGAISERVSPSAPSISLTQAETDLGFEEGSGDSESVCFRGFDG</sequence>
<dbReference type="RefSeq" id="XP_011077173.1">
    <property type="nucleotide sequence ID" value="XM_011078871.2"/>
</dbReference>
<protein>
    <submittedName>
        <fullName evidence="9">Seipin-1</fullName>
    </submittedName>
</protein>
<reference evidence="9" key="1">
    <citation type="submission" date="2025-08" db="UniProtKB">
        <authorList>
            <consortium name="RefSeq"/>
        </authorList>
    </citation>
    <scope>IDENTIFICATION</scope>
</reference>
<gene>
    <name evidence="9" type="primary">LOC105161246</name>
</gene>
<evidence type="ECO:0000256" key="2">
    <source>
        <dbReference type="ARBA" id="ARBA00022692"/>
    </source>
</evidence>
<evidence type="ECO:0000256" key="1">
    <source>
        <dbReference type="ARBA" id="ARBA00004477"/>
    </source>
</evidence>
<dbReference type="GO" id="GO:0005789">
    <property type="term" value="C:endoplasmic reticulum membrane"/>
    <property type="evidence" value="ECO:0007669"/>
    <property type="project" value="UniProtKB-SubCell"/>
</dbReference>
<dbReference type="GO" id="GO:0010162">
    <property type="term" value="P:seed dormancy process"/>
    <property type="evidence" value="ECO:0007669"/>
    <property type="project" value="EnsemblPlants"/>
</dbReference>
<keyword evidence="8" id="KW-1185">Reference proteome</keyword>
<dbReference type="OrthoDB" id="3990054at2759"/>
<proteinExistence type="predicted"/>
<evidence type="ECO:0000256" key="5">
    <source>
        <dbReference type="ARBA" id="ARBA00023098"/>
    </source>
</evidence>
<dbReference type="Pfam" id="PF06775">
    <property type="entry name" value="Seipin"/>
    <property type="match status" value="1"/>
</dbReference>
<feature type="transmembrane region" description="Helical" evidence="7">
    <location>
        <begin position="92"/>
        <end position="125"/>
    </location>
</feature>
<dbReference type="GO" id="GO:0006629">
    <property type="term" value="P:lipid metabolic process"/>
    <property type="evidence" value="ECO:0007669"/>
    <property type="project" value="UniProtKB-KW"/>
</dbReference>
<dbReference type="KEGG" id="sind:105161246"/>
<dbReference type="GO" id="GO:0010344">
    <property type="term" value="P:seed oilbody biogenesis"/>
    <property type="evidence" value="ECO:0007669"/>
    <property type="project" value="EnsemblPlants"/>
</dbReference>